<reference evidence="1 2" key="1">
    <citation type="submission" date="2020-12" db="EMBL/GenBank/DDBJ databases">
        <title>FDA dAtabase for Regulatory Grade micrObial Sequences (FDA-ARGOS): Supporting development and validation of Infectious Disease Dx tests.</title>
        <authorList>
            <person name="Nelson B."/>
            <person name="Plummer A."/>
            <person name="Tallon L."/>
            <person name="Sadzewicz L."/>
            <person name="Zhao X."/>
            <person name="Boylan J."/>
            <person name="Ott S."/>
            <person name="Bowen H."/>
            <person name="Vavikolanu K."/>
            <person name="Mehta A."/>
            <person name="Aluvathingal J."/>
            <person name="Nadendla S."/>
            <person name="Myers T."/>
            <person name="Yan Y."/>
            <person name="Sichtig H."/>
        </authorList>
    </citation>
    <scope>NUCLEOTIDE SEQUENCE [LARGE SCALE GENOMIC DNA]</scope>
    <source>
        <strain evidence="1 2">FDAARGOS_920</strain>
        <plasmid evidence="1 2">unnamed</plasmid>
    </source>
</reference>
<sequence>MNSNVTFSMQMNGESKDATAYVSGIANISAFLLANADRHIVDKLIAQVDIEEKVFIEAILAGLKHHSIRGFLTV</sequence>
<organism evidence="1 2">
    <name type="scientific">Bacillus tropicus</name>
    <dbReference type="NCBI Taxonomy" id="2026188"/>
    <lineage>
        <taxon>Bacteria</taxon>
        <taxon>Bacillati</taxon>
        <taxon>Bacillota</taxon>
        <taxon>Bacilli</taxon>
        <taxon>Bacillales</taxon>
        <taxon>Bacillaceae</taxon>
        <taxon>Bacillus</taxon>
        <taxon>Bacillus cereus group</taxon>
    </lineage>
</organism>
<gene>
    <name evidence="1" type="ORF">I6G77_28705</name>
</gene>
<geneLocation type="plasmid" evidence="1 2">
    <name>unnamed</name>
</geneLocation>
<evidence type="ECO:0000313" key="1">
    <source>
        <dbReference type="EMBL" id="QPR80510.1"/>
    </source>
</evidence>
<name>A0A7T2V7B2_9BACI</name>
<protein>
    <submittedName>
        <fullName evidence="1">Uncharacterized protein</fullName>
    </submittedName>
</protein>
<dbReference type="EMBL" id="CP065740">
    <property type="protein sequence ID" value="QPR80510.1"/>
    <property type="molecule type" value="Genomic_DNA"/>
</dbReference>
<keyword evidence="1" id="KW-0614">Plasmid</keyword>
<dbReference type="RefSeq" id="WP_042514290.1">
    <property type="nucleotide sequence ID" value="NZ_CP065740.1"/>
</dbReference>
<dbReference type="Proteomes" id="UP000594791">
    <property type="component" value="Plasmid unnamed"/>
</dbReference>
<evidence type="ECO:0000313" key="2">
    <source>
        <dbReference type="Proteomes" id="UP000594791"/>
    </source>
</evidence>
<proteinExistence type="predicted"/>
<accession>A0A7T2V7B2</accession>
<keyword evidence="2" id="KW-1185">Reference proteome</keyword>